<dbReference type="Gene3D" id="3.30.420.10">
    <property type="entry name" value="Ribonuclease H-like superfamily/Ribonuclease H"/>
    <property type="match status" value="1"/>
</dbReference>
<evidence type="ECO:0000256" key="2">
    <source>
        <dbReference type="ARBA" id="ARBA00022801"/>
    </source>
</evidence>
<dbReference type="GO" id="GO:0016787">
    <property type="term" value="F:hydrolase activity"/>
    <property type="evidence" value="ECO:0007669"/>
    <property type="project" value="UniProtKB-KW"/>
</dbReference>
<dbReference type="EMBL" id="AM476630">
    <property type="protein sequence ID" value="CAN64039.1"/>
    <property type="molecule type" value="Genomic_DNA"/>
</dbReference>
<dbReference type="InterPro" id="IPR036397">
    <property type="entry name" value="RNaseH_sf"/>
</dbReference>
<dbReference type="InterPro" id="IPR039537">
    <property type="entry name" value="Retrotran_Ty1/copia-like"/>
</dbReference>
<feature type="domain" description="Reverse transcriptase Ty1/copia-type" evidence="3">
    <location>
        <begin position="460"/>
        <end position="533"/>
    </location>
</feature>
<evidence type="ECO:0000313" key="5">
    <source>
        <dbReference type="EMBL" id="CAN64039.1"/>
    </source>
</evidence>
<dbReference type="InterPro" id="IPR057670">
    <property type="entry name" value="SH3_retrovirus"/>
</dbReference>
<evidence type="ECO:0000259" key="4">
    <source>
        <dbReference type="Pfam" id="PF25597"/>
    </source>
</evidence>
<accession>A5BZA9</accession>
<dbReference type="PANTHER" id="PTHR42648">
    <property type="entry name" value="TRANSPOSASE, PUTATIVE-RELATED"/>
    <property type="match status" value="1"/>
</dbReference>
<protein>
    <submittedName>
        <fullName evidence="5">Uncharacterized protein</fullName>
    </submittedName>
</protein>
<dbReference type="AlphaFoldDB" id="A5BZA9"/>
<dbReference type="Pfam" id="PF25597">
    <property type="entry name" value="SH3_retrovirus"/>
    <property type="match status" value="1"/>
</dbReference>
<keyword evidence="1" id="KW-0479">Metal-binding</keyword>
<dbReference type="PANTHER" id="PTHR42648:SF22">
    <property type="entry name" value="REVERSE TRANSCRIPTASE TY1_COPIA-TYPE DOMAIN-CONTAINING PROTEIN"/>
    <property type="match status" value="1"/>
</dbReference>
<organism evidence="5">
    <name type="scientific">Vitis vinifera</name>
    <name type="common">Grape</name>
    <dbReference type="NCBI Taxonomy" id="29760"/>
    <lineage>
        <taxon>Eukaryota</taxon>
        <taxon>Viridiplantae</taxon>
        <taxon>Streptophyta</taxon>
        <taxon>Embryophyta</taxon>
        <taxon>Tracheophyta</taxon>
        <taxon>Spermatophyta</taxon>
        <taxon>Magnoliopsida</taxon>
        <taxon>eudicotyledons</taxon>
        <taxon>Gunneridae</taxon>
        <taxon>Pentapetalae</taxon>
        <taxon>rosids</taxon>
        <taxon>Vitales</taxon>
        <taxon>Vitaceae</taxon>
        <taxon>Viteae</taxon>
        <taxon>Vitis</taxon>
    </lineage>
</organism>
<dbReference type="InterPro" id="IPR012337">
    <property type="entry name" value="RNaseH-like_sf"/>
</dbReference>
<dbReference type="InterPro" id="IPR013103">
    <property type="entry name" value="RVT_2"/>
</dbReference>
<evidence type="ECO:0000256" key="1">
    <source>
        <dbReference type="ARBA" id="ARBA00022723"/>
    </source>
</evidence>
<keyword evidence="2" id="KW-0378">Hydrolase</keyword>
<dbReference type="SUPFAM" id="SSF53098">
    <property type="entry name" value="Ribonuclease H-like"/>
    <property type="match status" value="1"/>
</dbReference>
<dbReference type="GO" id="GO:0003676">
    <property type="term" value="F:nucleic acid binding"/>
    <property type="evidence" value="ECO:0007669"/>
    <property type="project" value="InterPro"/>
</dbReference>
<dbReference type="GO" id="GO:0046872">
    <property type="term" value="F:metal ion binding"/>
    <property type="evidence" value="ECO:0007669"/>
    <property type="project" value="UniProtKB-KW"/>
</dbReference>
<feature type="domain" description="Retroviral polymerase SH3-like" evidence="4">
    <location>
        <begin position="258"/>
        <end position="320"/>
    </location>
</feature>
<evidence type="ECO:0000259" key="3">
    <source>
        <dbReference type="Pfam" id="PF07727"/>
    </source>
</evidence>
<reference evidence="5" key="1">
    <citation type="journal article" date="2007" name="PLoS ONE">
        <title>The first genome sequence of an elite grapevine cultivar (Pinot noir Vitis vinifera L.): coping with a highly heterozygous genome.</title>
        <authorList>
            <person name="Velasco R."/>
            <person name="Zharkikh A."/>
            <person name="Troggio M."/>
            <person name="Cartwright D.A."/>
            <person name="Cestaro A."/>
            <person name="Pruss D."/>
            <person name="Pindo M."/>
            <person name="FitzGerald L.M."/>
            <person name="Vezzulli S."/>
            <person name="Reid J."/>
            <person name="Malacarne G."/>
            <person name="Iliev D."/>
            <person name="Coppola G."/>
            <person name="Wardell B."/>
            <person name="Micheletti D."/>
            <person name="Macalma T."/>
            <person name="Facci M."/>
            <person name="Mitchell J.T."/>
            <person name="Perazzolli M."/>
            <person name="Eldredge G."/>
            <person name="Gatto P."/>
            <person name="Oyzerski R."/>
            <person name="Moretto M."/>
            <person name="Gutin N."/>
            <person name="Stefanini M."/>
            <person name="Chen Y."/>
            <person name="Segala C."/>
            <person name="Davenport C."/>
            <person name="Dematte L."/>
            <person name="Mraz A."/>
            <person name="Battilana J."/>
            <person name="Stormo K."/>
            <person name="Costa F."/>
            <person name="Tao Q."/>
            <person name="Si-Ammour A."/>
            <person name="Harkins T."/>
            <person name="Lackey A."/>
            <person name="Perbost C."/>
            <person name="Taillon B."/>
            <person name="Stella A."/>
            <person name="Solovyev V."/>
            <person name="Fawcett J.A."/>
            <person name="Sterck L."/>
            <person name="Vandepoele K."/>
            <person name="Grando S.M."/>
            <person name="Toppo S."/>
            <person name="Moser C."/>
            <person name="Lanchbury J."/>
            <person name="Bogden R."/>
            <person name="Skolnick M."/>
            <person name="Sgaramella V."/>
            <person name="Bhatnagar S.K."/>
            <person name="Fontana P."/>
            <person name="Gutin A."/>
            <person name="Van de Peer Y."/>
            <person name="Salamini F."/>
            <person name="Viola R."/>
        </authorList>
    </citation>
    <scope>NUCLEOTIDE SEQUENCE</scope>
</reference>
<sequence>MELKSWIFCRYGSSTAINHPKTSLNIDKSTFKCTHCNKTNLTSLDIPKFQSNDSWYDQENNEELRKKDSKKTSTTIVAEIKTKANVAEKASALVAATDHGGKFLNTFTPVINRAWIIDSGATDHMTFDSRQTKDEVNLLFQKFHKMIETQYNAKVRVLRSNNGEEYQSSDLQKLLVPIHPSKMESLNEKNRHLLEVVRASLIAAKIPISYWGETITSATYLINRVPSSPINFQTPLQALTNAIVAPTVLNLPPRIFGCMAFVHLHKHQRTKLTSHALQCVFVGYALHKKGYRCYHPPTRRMFITMDVVFHEDSMYFSSESELQEEYHKEIQTLDYYYHIYEEDEFGQSELVNQEADVFTEIPNQSSSVEGVLNLEPDLFMKRLPHRHNRGISKPTYEPELSTKVKYLMSNYVSNHRLSESNKSFINQLSTVAIPNSVQEALIDPRWKAIMNEEMKSLQKNEIWELIECPPRKKPVGCRWIYTVKYKADGSIERFKARLVEKWYTQTYGIDYKETFAFVTKINTIRVLLSLAANLD</sequence>
<proteinExistence type="predicted"/>
<gene>
    <name evidence="5" type="ORF">VITISV_021558</name>
</gene>
<dbReference type="Pfam" id="PF07727">
    <property type="entry name" value="RVT_2"/>
    <property type="match status" value="1"/>
</dbReference>
<name>A5BZA9_VITVI</name>